<evidence type="ECO:0000313" key="5">
    <source>
        <dbReference type="Proteomes" id="UP000244090"/>
    </source>
</evidence>
<dbReference type="Pfam" id="PF07494">
    <property type="entry name" value="Reg_prop"/>
    <property type="match status" value="1"/>
</dbReference>
<dbReference type="NCBIfam" id="TIGR04183">
    <property type="entry name" value="Por_Secre_tail"/>
    <property type="match status" value="1"/>
</dbReference>
<evidence type="ECO:0000259" key="3">
    <source>
        <dbReference type="Pfam" id="PF21544"/>
    </source>
</evidence>
<dbReference type="RefSeq" id="WP_158269171.1">
    <property type="nucleotide sequence ID" value="NZ_QBKT01000007.1"/>
</dbReference>
<dbReference type="EMBL" id="QBKT01000007">
    <property type="protein sequence ID" value="PTX60214.1"/>
    <property type="molecule type" value="Genomic_DNA"/>
</dbReference>
<dbReference type="Proteomes" id="UP000244090">
    <property type="component" value="Unassembled WGS sequence"/>
</dbReference>
<dbReference type="OrthoDB" id="9807410at2"/>
<evidence type="ECO:0000256" key="2">
    <source>
        <dbReference type="SAM" id="SignalP"/>
    </source>
</evidence>
<name>A0A2T6BVV5_9FLAO</name>
<comment type="caution">
    <text evidence="4">The sequence shown here is derived from an EMBL/GenBank/DDBJ whole genome shotgun (WGS) entry which is preliminary data.</text>
</comment>
<organism evidence="4 5">
    <name type="scientific">Kordia periserrulae</name>
    <dbReference type="NCBI Taxonomy" id="701523"/>
    <lineage>
        <taxon>Bacteria</taxon>
        <taxon>Pseudomonadati</taxon>
        <taxon>Bacteroidota</taxon>
        <taxon>Flavobacteriia</taxon>
        <taxon>Flavobacteriales</taxon>
        <taxon>Flavobacteriaceae</taxon>
        <taxon>Kordia</taxon>
    </lineage>
</organism>
<dbReference type="SUPFAM" id="SSF50998">
    <property type="entry name" value="Quinoprotein alcohol dehydrogenase-like"/>
    <property type="match status" value="1"/>
</dbReference>
<evidence type="ECO:0000313" key="4">
    <source>
        <dbReference type="EMBL" id="PTX60214.1"/>
    </source>
</evidence>
<evidence type="ECO:0000256" key="1">
    <source>
        <dbReference type="ARBA" id="ARBA00022729"/>
    </source>
</evidence>
<dbReference type="SUPFAM" id="SSF101898">
    <property type="entry name" value="NHL repeat"/>
    <property type="match status" value="1"/>
</dbReference>
<dbReference type="InterPro" id="IPR011047">
    <property type="entry name" value="Quinoprotein_ADH-like_sf"/>
</dbReference>
<accession>A0A2T6BVV5</accession>
<reference evidence="4 5" key="1">
    <citation type="submission" date="2018-04" db="EMBL/GenBank/DDBJ databases">
        <title>Genomic Encyclopedia of Archaeal and Bacterial Type Strains, Phase II (KMG-II): from individual species to whole genera.</title>
        <authorList>
            <person name="Goeker M."/>
        </authorList>
    </citation>
    <scope>NUCLEOTIDE SEQUENCE [LARGE SCALE GENOMIC DNA]</scope>
    <source>
        <strain evidence="4 5">DSM 25731</strain>
    </source>
</reference>
<dbReference type="InterPro" id="IPR026444">
    <property type="entry name" value="Secre_tail"/>
</dbReference>
<feature type="domain" description="PorZ N-terminal beta-propeller" evidence="3">
    <location>
        <begin position="44"/>
        <end position="204"/>
    </location>
</feature>
<dbReference type="InterPro" id="IPR015943">
    <property type="entry name" value="WD40/YVTN_repeat-like_dom_sf"/>
</dbReference>
<proteinExistence type="predicted"/>
<dbReference type="InterPro" id="IPR048954">
    <property type="entry name" value="PorZ_N"/>
</dbReference>
<feature type="chain" id="PRO_5015524772" evidence="2">
    <location>
        <begin position="21"/>
        <end position="768"/>
    </location>
</feature>
<gene>
    <name evidence="4" type="ORF">C8N46_107221</name>
</gene>
<dbReference type="Gene3D" id="2.130.10.10">
    <property type="entry name" value="YVTN repeat-like/Quinoprotein amine dehydrogenase"/>
    <property type="match status" value="2"/>
</dbReference>
<sequence>MRKRLYWLLLICYVTVYSQSANNSWLGHYSYNKIVNISQSADKIYGASENSFFTYDLQSNEITKFSTVNGLSGEEISTAFYSQSADKYVLGYGNGLLEVFDPSSEQINKVVDIVDKPTIPPNQKAINHILEYNGILYLSTDFGISLYDINALEFGDTYFIGPNGSQVEVRQTTVMGEFIYAATNVGIFRATIDNDNLIDFEEWERVITSNWVGITAFGEELYAVNLNRRMYQYNGTSFSVIASIPQYATQIEDLKVAENYMVLVHNSQVHIYDMQLNEIANVQNFEDFPALEFNAALLLGETLYVGTEKEGILQTTFSMPLAANQILPDGPLLNNTFSITAIPNELWVVYGDYTAGYNPYPLDNRGVSHLQDMAWTNIPYTTDFDAKSIVHATVNPSNTSEVFLSSFFSGILKVEDNMPVEILNTTNSGLESLDIGVPTYIDIRIGETRFDENGDLWVLNSKVDNGIKVLRSNGQWDSFSITEAISDPFGGENGLSKIEISDGGIKFIATQNHGVLAFDETRSTGSRFTAINEDESGNLPTTDVRAVRVDNSGNLWIGTVKGIRVYFGADGIFDDSNPQSNDIIIVDEDGVPKELLFEQTVTDIEVDGSNNKWIATSASGVFYMSPDATETLAHFTKDNSPLPTNTVNNIEIDAETGRVYMATAKGLLSFQGTSTSPKETLENVYAYPNPVRPGYDGDLTITGLTNNANVKITDIEGNLVFEATTEGGTLLWDTTAFGRHKVASGVYLILIASEDGTETKVTKVMIIR</sequence>
<keyword evidence="5" id="KW-1185">Reference proteome</keyword>
<protein>
    <submittedName>
        <fullName evidence="4">Putative secreted protein (Por secretion system target)</fullName>
    </submittedName>
</protein>
<keyword evidence="1 2" id="KW-0732">Signal</keyword>
<dbReference type="Pfam" id="PF21544">
    <property type="entry name" value="PorZ_N_b_propeller"/>
    <property type="match status" value="1"/>
</dbReference>
<dbReference type="InterPro" id="IPR011110">
    <property type="entry name" value="Reg_prop"/>
</dbReference>
<dbReference type="AlphaFoldDB" id="A0A2T6BVV5"/>
<feature type="signal peptide" evidence="2">
    <location>
        <begin position="1"/>
        <end position="20"/>
    </location>
</feature>